<dbReference type="SUPFAM" id="SSF55729">
    <property type="entry name" value="Acyl-CoA N-acyltransferases (Nat)"/>
    <property type="match status" value="1"/>
</dbReference>
<proteinExistence type="predicted"/>
<dbReference type="RefSeq" id="XP_008862879.1">
    <property type="nucleotide sequence ID" value="XM_008864657.1"/>
</dbReference>
<name>A0A024URZ2_9STRA</name>
<dbReference type="Gene3D" id="3.40.630.30">
    <property type="match status" value="1"/>
</dbReference>
<evidence type="ECO:0000313" key="2">
    <source>
        <dbReference type="EMBL" id="ETW09074.1"/>
    </source>
</evidence>
<protein>
    <recommendedName>
        <fullName evidence="1">N-acetyltransferase domain-containing protein</fullName>
    </recommendedName>
</protein>
<dbReference type="VEuPathDB" id="FungiDB:H310_01534"/>
<feature type="domain" description="N-acetyltransferase" evidence="1">
    <location>
        <begin position="158"/>
        <end position="306"/>
    </location>
</feature>
<dbReference type="GeneID" id="20078584"/>
<dbReference type="PROSITE" id="PS51186">
    <property type="entry name" value="GNAT"/>
    <property type="match status" value="1"/>
</dbReference>
<dbReference type="OrthoDB" id="77561at2759"/>
<dbReference type="GO" id="GO:0016747">
    <property type="term" value="F:acyltransferase activity, transferring groups other than amino-acyl groups"/>
    <property type="evidence" value="ECO:0007669"/>
    <property type="project" value="InterPro"/>
</dbReference>
<dbReference type="InterPro" id="IPR000182">
    <property type="entry name" value="GNAT_dom"/>
</dbReference>
<evidence type="ECO:0000259" key="1">
    <source>
        <dbReference type="PROSITE" id="PS51186"/>
    </source>
</evidence>
<sequence>MTATSPTIQAILDAQAFLDRTLSLRRHDPIGTNQIASIAIAIATGARSPDGIQFFVVGAVDDTRECNVVKAFAMYSTSRGVFLSPAMTPDEASAVGEHVAITVEPLLFEVTGSNAATTAFNAAYCRNRRSLTTPVWQENLLLYVLGTLRLPLSVAGTMRVASAEHDSDLVTAWSTEFFEYIGAPAQDAVPFAAAGLRRQAIFLWEVEGKPVGFAGFAPPVTVEGETVYRIGPVFVSSTERRKGYASGLTAALSQHLQAMNSSRSSRVCLFADAANPASNKAYQNVGFELHSQSVAYSFKTTAGATT</sequence>
<dbReference type="CDD" id="cd04301">
    <property type="entry name" value="NAT_SF"/>
    <property type="match status" value="1"/>
</dbReference>
<reference evidence="2" key="1">
    <citation type="submission" date="2013-12" db="EMBL/GenBank/DDBJ databases">
        <title>The Genome Sequence of Aphanomyces invadans NJM9701.</title>
        <authorList>
            <consortium name="The Broad Institute Genomics Platform"/>
            <person name="Russ C."/>
            <person name="Tyler B."/>
            <person name="van West P."/>
            <person name="Dieguez-Uribeondo J."/>
            <person name="Young S.K."/>
            <person name="Zeng Q."/>
            <person name="Gargeya S."/>
            <person name="Fitzgerald M."/>
            <person name="Abouelleil A."/>
            <person name="Alvarado L."/>
            <person name="Chapman S.B."/>
            <person name="Gainer-Dewar J."/>
            <person name="Goldberg J."/>
            <person name="Griggs A."/>
            <person name="Gujja S."/>
            <person name="Hansen M."/>
            <person name="Howarth C."/>
            <person name="Imamovic A."/>
            <person name="Ireland A."/>
            <person name="Larimer J."/>
            <person name="McCowan C."/>
            <person name="Murphy C."/>
            <person name="Pearson M."/>
            <person name="Poon T.W."/>
            <person name="Priest M."/>
            <person name="Roberts A."/>
            <person name="Saif S."/>
            <person name="Shea T."/>
            <person name="Sykes S."/>
            <person name="Wortman J."/>
            <person name="Nusbaum C."/>
            <person name="Birren B."/>
        </authorList>
    </citation>
    <scope>NUCLEOTIDE SEQUENCE [LARGE SCALE GENOMIC DNA]</scope>
    <source>
        <strain evidence="2">NJM9701</strain>
    </source>
</reference>
<organism evidence="2">
    <name type="scientific">Aphanomyces invadans</name>
    <dbReference type="NCBI Taxonomy" id="157072"/>
    <lineage>
        <taxon>Eukaryota</taxon>
        <taxon>Sar</taxon>
        <taxon>Stramenopiles</taxon>
        <taxon>Oomycota</taxon>
        <taxon>Saprolegniomycetes</taxon>
        <taxon>Saprolegniales</taxon>
        <taxon>Verrucalvaceae</taxon>
        <taxon>Aphanomyces</taxon>
    </lineage>
</organism>
<dbReference type="Pfam" id="PF00583">
    <property type="entry name" value="Acetyltransf_1"/>
    <property type="match status" value="1"/>
</dbReference>
<accession>A0A024URZ2</accession>
<dbReference type="InterPro" id="IPR016181">
    <property type="entry name" value="Acyl_CoA_acyltransferase"/>
</dbReference>
<dbReference type="AlphaFoldDB" id="A0A024URZ2"/>
<dbReference type="EMBL" id="KI913953">
    <property type="protein sequence ID" value="ETW09074.1"/>
    <property type="molecule type" value="Genomic_DNA"/>
</dbReference>
<gene>
    <name evidence="2" type="ORF">H310_01534</name>
</gene>